<keyword evidence="4" id="KW-1185">Reference proteome</keyword>
<sequence>MEQDDQEVNKNTSSPSLSSPKNTRRRNKLYERFCKLMLSTDPLQAFAMLFLTFNVAAAAYRSRGDAAALCFVLTSYFGLLLLSGLLRRFDRLGPGDSAEERARLRAAVWLLSTGLVLGFSWRVAALMPRAVALVIWLMSASVAGAGFYALFLFKDHN</sequence>
<keyword evidence="2" id="KW-0812">Transmembrane</keyword>
<dbReference type="Pfam" id="PF20100">
    <property type="entry name" value="DUF6490"/>
    <property type="match status" value="1"/>
</dbReference>
<feature type="transmembrane region" description="Helical" evidence="2">
    <location>
        <begin position="106"/>
        <end position="124"/>
    </location>
</feature>
<keyword evidence="2" id="KW-1133">Transmembrane helix</keyword>
<accession>A0AAQ3QFH5</accession>
<evidence type="ECO:0000256" key="1">
    <source>
        <dbReference type="SAM" id="MobiDB-lite"/>
    </source>
</evidence>
<keyword evidence="2" id="KW-0472">Membrane</keyword>
<feature type="region of interest" description="Disordered" evidence="1">
    <location>
        <begin position="1"/>
        <end position="24"/>
    </location>
</feature>
<evidence type="ECO:0000313" key="3">
    <source>
        <dbReference type="EMBL" id="WOL09044.1"/>
    </source>
</evidence>
<gene>
    <name evidence="3" type="ORF">Cni_G17797</name>
</gene>
<reference evidence="3 4" key="1">
    <citation type="submission" date="2023-10" db="EMBL/GenBank/DDBJ databases">
        <title>Chromosome-scale genome assembly provides insights into flower coloration mechanisms of Canna indica.</title>
        <authorList>
            <person name="Li C."/>
        </authorList>
    </citation>
    <scope>NUCLEOTIDE SEQUENCE [LARGE SCALE GENOMIC DNA]</scope>
    <source>
        <tissue evidence="3">Flower</tissue>
    </source>
</reference>
<dbReference type="AlphaFoldDB" id="A0AAQ3QFH5"/>
<proteinExistence type="predicted"/>
<dbReference type="Proteomes" id="UP001327560">
    <property type="component" value="Chromosome 5"/>
</dbReference>
<feature type="transmembrane region" description="Helical" evidence="2">
    <location>
        <begin position="66"/>
        <end position="86"/>
    </location>
</feature>
<feature type="transmembrane region" description="Helical" evidence="2">
    <location>
        <begin position="42"/>
        <end position="60"/>
    </location>
</feature>
<evidence type="ECO:0000256" key="2">
    <source>
        <dbReference type="SAM" id="Phobius"/>
    </source>
</evidence>
<feature type="transmembrane region" description="Helical" evidence="2">
    <location>
        <begin position="130"/>
        <end position="153"/>
    </location>
</feature>
<name>A0AAQ3QFH5_9LILI</name>
<organism evidence="3 4">
    <name type="scientific">Canna indica</name>
    <name type="common">Indian-shot</name>
    <dbReference type="NCBI Taxonomy" id="4628"/>
    <lineage>
        <taxon>Eukaryota</taxon>
        <taxon>Viridiplantae</taxon>
        <taxon>Streptophyta</taxon>
        <taxon>Embryophyta</taxon>
        <taxon>Tracheophyta</taxon>
        <taxon>Spermatophyta</taxon>
        <taxon>Magnoliopsida</taxon>
        <taxon>Liliopsida</taxon>
        <taxon>Zingiberales</taxon>
        <taxon>Cannaceae</taxon>
        <taxon>Canna</taxon>
    </lineage>
</organism>
<dbReference type="EMBL" id="CP136894">
    <property type="protein sequence ID" value="WOL09044.1"/>
    <property type="molecule type" value="Genomic_DNA"/>
</dbReference>
<dbReference type="PANTHER" id="PTHR46610:SF20">
    <property type="entry name" value="OS05G0181300 PROTEIN"/>
    <property type="match status" value="1"/>
</dbReference>
<dbReference type="PANTHER" id="PTHR46610">
    <property type="entry name" value="OS05G0181300 PROTEIN"/>
    <property type="match status" value="1"/>
</dbReference>
<feature type="compositionally biased region" description="Polar residues" evidence="1">
    <location>
        <begin position="9"/>
        <end position="21"/>
    </location>
</feature>
<evidence type="ECO:0000313" key="4">
    <source>
        <dbReference type="Proteomes" id="UP001327560"/>
    </source>
</evidence>
<protein>
    <submittedName>
        <fullName evidence="3">Uncharacterized protein</fullName>
    </submittedName>
</protein>
<dbReference type="InterPro" id="IPR045501">
    <property type="entry name" value="DUF6490"/>
</dbReference>